<dbReference type="InterPro" id="IPR013783">
    <property type="entry name" value="Ig-like_fold"/>
</dbReference>
<feature type="region of interest" description="Disordered" evidence="1">
    <location>
        <begin position="516"/>
        <end position="539"/>
    </location>
</feature>
<dbReference type="Proteomes" id="UP000198480">
    <property type="component" value="Unassembled WGS sequence"/>
</dbReference>
<evidence type="ECO:0000256" key="1">
    <source>
        <dbReference type="SAM" id="MobiDB-lite"/>
    </source>
</evidence>
<dbReference type="RefSeq" id="WP_089242413.1">
    <property type="nucleotide sequence ID" value="NZ_FZOK01000019.1"/>
</dbReference>
<accession>A0A239GUB1</accession>
<dbReference type="SUPFAM" id="SSF50969">
    <property type="entry name" value="YVTN repeat-like/Quinoprotein amine dehydrogenase"/>
    <property type="match status" value="1"/>
</dbReference>
<dbReference type="OrthoDB" id="9765926at2"/>
<keyword evidence="3" id="KW-1185">Reference proteome</keyword>
<name>A0A239GUB1_9BACT</name>
<dbReference type="InterPro" id="IPR011044">
    <property type="entry name" value="Quino_amine_DH_bsu"/>
</dbReference>
<dbReference type="Pfam" id="PF13585">
    <property type="entry name" value="CHU_C"/>
    <property type="match status" value="1"/>
</dbReference>
<protein>
    <submittedName>
        <fullName evidence="2">C-terminal domain of CHU protein family protein</fullName>
    </submittedName>
</protein>
<feature type="compositionally biased region" description="Gly residues" evidence="1">
    <location>
        <begin position="517"/>
        <end position="539"/>
    </location>
</feature>
<dbReference type="Gene3D" id="2.60.40.10">
    <property type="entry name" value="Immunoglobulins"/>
    <property type="match status" value="1"/>
</dbReference>
<dbReference type="SUPFAM" id="SSF101898">
    <property type="entry name" value="NHL repeat"/>
    <property type="match status" value="1"/>
</dbReference>
<dbReference type="Gene3D" id="2.130.10.10">
    <property type="entry name" value="YVTN repeat-like/Quinoprotein amine dehydrogenase"/>
    <property type="match status" value="1"/>
</dbReference>
<proteinExistence type="predicted"/>
<gene>
    <name evidence="2" type="ORF">SAMN06295967_11925</name>
</gene>
<evidence type="ECO:0000313" key="3">
    <source>
        <dbReference type="Proteomes" id="UP000198480"/>
    </source>
</evidence>
<evidence type="ECO:0000313" key="2">
    <source>
        <dbReference type="EMBL" id="SNS72707.1"/>
    </source>
</evidence>
<dbReference type="EMBL" id="FZOK01000019">
    <property type="protein sequence ID" value="SNS72707.1"/>
    <property type="molecule type" value="Genomic_DNA"/>
</dbReference>
<sequence>MKSPFKSIKFISIFALFCVLTCVLAVNKSFSQGVNNNEWIFGYCNDDNIKRVVSFGRGAEPSIRDVSGAYNSNNSAVAVDPITGNVIFYTDGEFIYNGNNDIMIGVGNGINGNSDGRQQIAISTLDYDPNGNRLFYTFYVSPSGQLQYAVVDMNSLGDGGTGLPLNQPPLGEVIVPNTSIGPAAGAIAVVKSAQSPSYLINFSGGNLISRRIEDTQGDFTQIDELNIPFIPKAIIFNEATGQLLLIPENSNEDLILIDYDTATGSFGAITAISQSGGDDAIEGAAFSPDGEFIYFSKGNELLRVPTDDLGAEPEIVPLENDIYRIYDIKVGPDGRLYYIYEEEDGGPQFIGRVDNPDEEELEELELNEDPFGGVDFCGRVFPQFAPNTDVEAEVDFTWQPEEPCSNNPLQLTSSIIPQNYRPVSFEWTFEPELTDEDGEPLDIDYNQEHLLLPAEATSGESVTATLTVTFADGTTSTTGPRTINLSENNLEANFSPQDTTVCESCFDLMPLLEVQQGEGGQGGQGPGGPGGPGVGGPGGGNGVYEYFWSNKRDEGWGPEAPNQICEPGLYWVLVREPQSSCYVYASIRVRMWDLDDQSNNIWYFGDGAGIDFNEDPAGILPTPRPVDPRHPQNIPAGTTTISDETGQVLFYTDGSTVWDLNGDVMANGEDIGGSNQASEGVIAVAIPQEETIFYLFTTSTAADGSSQVKFSLVDIKAENQDGVGNVVTKDNFLFSPATQHSAAIAAGDTTWVLFHELGNNTFRSYPITQFGIGPPVFSSVGSVHGFNTGVGSMKFSPDGSKVAVTIQDGACSRVELFDFDQSTGRLTEYASVDLDCNGDDVYGVEFSNDSDRIFVTYTGNGGKVEEFIIQSPSSQDEDDDLSCGACFETATTSAQRAQCILNSRKDLGINGPIGAIQMGPMGDIYIARPGQNFLGTIQPGGLCGPSTGTTEGFQLLPGTTSNLGLPSFVQQSGSSIPEPAISGPDRLCLDPENGAEGLFEGAGEPDIDSYFWTIVHEDGEVIESGLGGPGEENQTLTYIFQREGLHTVTLRVDRCGDPEHYNENNSIEVLVVAPPEITLENDVTLCSGTPVTLTAIDGYDPADGLYDFEWRNAAGIQFGDENSNEITVEEESIYTVTVSYRNTNQDEEFFDACPATRSVFVGPAFEFDLTQTAEEVCYDETLVVFAPDTPVSGEWFFQLDGSPDRVPFSVGEAFELEITPSIDLPGPGLYQIIFVTEDPIVPGCLVEKVLQLEVFPLPNFEIRDETPATDCDSDDGFFEIEILIDLSELEIMETGELFANVPAGKVFEFTDLAPGNYTIRAQTAFGCEFTRTATILNLDPTAELVGVSLDSTDESCGINEILPGTISIELSAPPTGTYSYTITRQGDGEVIPGNLDGQVTLIQDLRFGEYEVQVEDATGCAIPLGEVTIDRRFLVDFSVPSNVVACESFELDILTQQNLVFTVTDPNGNEVIPDSDGIYLLIDSGEYIVYGEGQDPDFCPRERRINLTVNDANYFSLQELAVDCVEGFSYEAILTGTDPADVFFFWRDAAGTVVGRSQTFRPRSAGDYTLDVQPRIGSNCPTPPVAFTVGEFNNEVDYDVDVIPFCNDRTFALIEITGDLSGLTIEWYRVVAGISIIQSESSNQFRAEEEGIYEFVIRNSFDCLVGREQVSIRQSVLVAPELDAEYKICEIENLTPTINPGEYENYEWYLIIGEEETELMSTDATFTPTVAGNYRLIVFDDLGCEEAVDFVVVEDCDIMVRIPNAMRPNAPVGQNSFEVYASEFVDEFSVFIYNRWGELIFFCEENNLQRDRDVSTPFCPWDGTVNGKTVPIGTYPVVVRFRSNNQNITRVLRESILVIE</sequence>
<organism evidence="2 3">
    <name type="scientific">Belliella buryatensis</name>
    <dbReference type="NCBI Taxonomy" id="1500549"/>
    <lineage>
        <taxon>Bacteria</taxon>
        <taxon>Pseudomonadati</taxon>
        <taxon>Bacteroidota</taxon>
        <taxon>Cytophagia</taxon>
        <taxon>Cytophagales</taxon>
        <taxon>Cyclobacteriaceae</taxon>
        <taxon>Belliella</taxon>
    </lineage>
</organism>
<dbReference type="InterPro" id="IPR015943">
    <property type="entry name" value="WD40/YVTN_repeat-like_dom_sf"/>
</dbReference>
<reference evidence="3" key="1">
    <citation type="submission" date="2017-06" db="EMBL/GenBank/DDBJ databases">
        <authorList>
            <person name="Varghese N."/>
            <person name="Submissions S."/>
        </authorList>
    </citation>
    <scope>NUCLEOTIDE SEQUENCE [LARGE SCALE GENOMIC DNA]</scope>
    <source>
        <strain evidence="3">5C</strain>
    </source>
</reference>